<feature type="transmembrane region" description="Helical" evidence="1">
    <location>
        <begin position="126"/>
        <end position="149"/>
    </location>
</feature>
<name>A0ABD5Z1W0_9EURY</name>
<proteinExistence type="predicted"/>
<sequence length="287" mass="31125">MGSSADRLPFFAALRSATRFRDCLLLAAVPALLVGVFCLPETTKRSLTFSYTDPTLLTAYTANFVHFRVEHLAANVAGYILLAGTGYALAVLAGRRRLFGVAGTTYLLAFPVVLSALNLAVPRDAYTYGFSGVVMAFAGLLPLLLVLYAQEQLDPHVRVRYTPGLFFATLAVITVVALPHTTLTFAIAGAATFMVGVYGLSIRSDRHRGVTFRTRLRERPGYGDAFILGLGLILGYPFVGFPTTSWLDSTIVNLYAHFVGYCLAFIVPYLALELGVFERTGSRSNDG</sequence>
<accession>A0ABD5Z1W0</accession>
<feature type="transmembrane region" description="Helical" evidence="1">
    <location>
        <begin position="72"/>
        <end position="92"/>
    </location>
</feature>
<gene>
    <name evidence="2" type="ORF">ACFQJ9_07285</name>
</gene>
<reference evidence="2 3" key="1">
    <citation type="journal article" date="2019" name="Int. J. Syst. Evol. Microbiol.">
        <title>The Global Catalogue of Microorganisms (GCM) 10K type strain sequencing project: providing services to taxonomists for standard genome sequencing and annotation.</title>
        <authorList>
            <consortium name="The Broad Institute Genomics Platform"/>
            <consortium name="The Broad Institute Genome Sequencing Center for Infectious Disease"/>
            <person name="Wu L."/>
            <person name="Ma J."/>
        </authorList>
    </citation>
    <scope>NUCLEOTIDE SEQUENCE [LARGE SCALE GENOMIC DNA]</scope>
    <source>
        <strain evidence="2 3">XZGYJ-43</strain>
    </source>
</reference>
<evidence type="ECO:0000256" key="1">
    <source>
        <dbReference type="SAM" id="Phobius"/>
    </source>
</evidence>
<keyword evidence="1" id="KW-1133">Transmembrane helix</keyword>
<feature type="transmembrane region" description="Helical" evidence="1">
    <location>
        <begin position="99"/>
        <end position="120"/>
    </location>
</feature>
<feature type="transmembrane region" description="Helical" evidence="1">
    <location>
        <begin position="251"/>
        <end position="272"/>
    </location>
</feature>
<evidence type="ECO:0000313" key="2">
    <source>
        <dbReference type="EMBL" id="MFC7199220.1"/>
    </source>
</evidence>
<dbReference type="Proteomes" id="UP001596447">
    <property type="component" value="Unassembled WGS sequence"/>
</dbReference>
<keyword evidence="3" id="KW-1185">Reference proteome</keyword>
<protein>
    <recommendedName>
        <fullName evidence="4">Peptidase S54 rhomboid domain-containing protein</fullName>
    </recommendedName>
</protein>
<feature type="transmembrane region" description="Helical" evidence="1">
    <location>
        <begin position="222"/>
        <end position="239"/>
    </location>
</feature>
<organism evidence="2 3">
    <name type="scientific">Halospeciosus flavus</name>
    <dbReference type="NCBI Taxonomy" id="3032283"/>
    <lineage>
        <taxon>Archaea</taxon>
        <taxon>Methanobacteriati</taxon>
        <taxon>Methanobacteriota</taxon>
        <taxon>Stenosarchaea group</taxon>
        <taxon>Halobacteria</taxon>
        <taxon>Halobacteriales</taxon>
        <taxon>Halobacteriaceae</taxon>
        <taxon>Halospeciosus</taxon>
    </lineage>
</organism>
<feature type="transmembrane region" description="Helical" evidence="1">
    <location>
        <begin position="161"/>
        <end position="178"/>
    </location>
</feature>
<evidence type="ECO:0000313" key="3">
    <source>
        <dbReference type="Proteomes" id="UP001596447"/>
    </source>
</evidence>
<comment type="caution">
    <text evidence="2">The sequence shown here is derived from an EMBL/GenBank/DDBJ whole genome shotgun (WGS) entry which is preliminary data.</text>
</comment>
<feature type="transmembrane region" description="Helical" evidence="1">
    <location>
        <begin position="184"/>
        <end position="201"/>
    </location>
</feature>
<dbReference type="AlphaFoldDB" id="A0ABD5Z1W0"/>
<keyword evidence="1" id="KW-0472">Membrane</keyword>
<dbReference type="RefSeq" id="WP_279529162.1">
    <property type="nucleotide sequence ID" value="NZ_CP122312.1"/>
</dbReference>
<evidence type="ECO:0008006" key="4">
    <source>
        <dbReference type="Google" id="ProtNLM"/>
    </source>
</evidence>
<dbReference type="EMBL" id="JBHTAR010000011">
    <property type="protein sequence ID" value="MFC7199220.1"/>
    <property type="molecule type" value="Genomic_DNA"/>
</dbReference>
<keyword evidence="1" id="KW-0812">Transmembrane</keyword>